<organism evidence="1 2">
    <name type="scientific">Cardiosporidium cionae</name>
    <dbReference type="NCBI Taxonomy" id="476202"/>
    <lineage>
        <taxon>Eukaryota</taxon>
        <taxon>Sar</taxon>
        <taxon>Alveolata</taxon>
        <taxon>Apicomplexa</taxon>
        <taxon>Aconoidasida</taxon>
        <taxon>Nephromycida</taxon>
        <taxon>Cardiosporidium</taxon>
    </lineage>
</organism>
<dbReference type="PANTHER" id="PTHR33559:SF1">
    <property type="entry name" value="PROTEASOME ASSEMBLY CHAPERONE 4"/>
    <property type="match status" value="1"/>
</dbReference>
<reference evidence="1 2" key="1">
    <citation type="journal article" date="2020" name="bioRxiv">
        <title>Metabolic contributions of an alphaproteobacterial endosymbiont in the apicomplexan Cardiosporidium cionae.</title>
        <authorList>
            <person name="Hunter E.S."/>
            <person name="Paight C.J."/>
            <person name="Lane C.E."/>
        </authorList>
    </citation>
    <scope>NUCLEOTIDE SEQUENCE [LARGE SCALE GENOMIC DNA]</scope>
    <source>
        <strain evidence="1">ESH_2018</strain>
    </source>
</reference>
<protein>
    <recommendedName>
        <fullName evidence="3">Proteasome assembly chaperone 4</fullName>
    </recommendedName>
</protein>
<dbReference type="PANTHER" id="PTHR33559">
    <property type="entry name" value="PROTEASOME ASSEMBLY CHAPERONE 4"/>
    <property type="match status" value="1"/>
</dbReference>
<keyword evidence="2" id="KW-1185">Reference proteome</keyword>
<accession>A0ABQ7J460</accession>
<evidence type="ECO:0008006" key="3">
    <source>
        <dbReference type="Google" id="ProtNLM"/>
    </source>
</evidence>
<name>A0ABQ7J460_9APIC</name>
<comment type="caution">
    <text evidence="1">The sequence shown here is derived from an EMBL/GenBank/DDBJ whole genome shotgun (WGS) entry which is preliminary data.</text>
</comment>
<dbReference type="EMBL" id="JADAQX010001232">
    <property type="protein sequence ID" value="KAF8817912.1"/>
    <property type="molecule type" value="Genomic_DNA"/>
</dbReference>
<sequence>MSMNVSLSLSSVMHPSIVQHSYKEYYRDDRVILFHFVYLSGAATSNAIFPECPNHASATDVRQVQAGSLEVVNAHSTLFIWIGDESADLSNLCCSYPTKFEEKSAVTCFIQGNDNLGAGIAQKLSAKFQLPIYLSFSLDLSEEDLLLHIQKILLEQIGKRSMWQNRQLEKVPT</sequence>
<evidence type="ECO:0000313" key="2">
    <source>
        <dbReference type="Proteomes" id="UP000823046"/>
    </source>
</evidence>
<dbReference type="InterPro" id="IPR032157">
    <property type="entry name" value="PAC4"/>
</dbReference>
<proteinExistence type="predicted"/>
<dbReference type="Proteomes" id="UP000823046">
    <property type="component" value="Unassembled WGS sequence"/>
</dbReference>
<dbReference type="Pfam" id="PF16093">
    <property type="entry name" value="PAC4"/>
    <property type="match status" value="1"/>
</dbReference>
<gene>
    <name evidence="1" type="ORF">IE077_002882</name>
</gene>
<evidence type="ECO:0000313" key="1">
    <source>
        <dbReference type="EMBL" id="KAF8817912.1"/>
    </source>
</evidence>